<gene>
    <name evidence="1" type="ORF">OCU04_009689</name>
</gene>
<name>A0A9X0AFW4_9HELO</name>
<keyword evidence="2" id="KW-1185">Reference proteome</keyword>
<proteinExistence type="predicted"/>
<reference evidence="1" key="1">
    <citation type="submission" date="2022-11" db="EMBL/GenBank/DDBJ databases">
        <title>Genome Resource of Sclerotinia nivalis Strain SnTB1, a Plant Pathogen Isolated from American Ginseng.</title>
        <authorList>
            <person name="Fan S."/>
        </authorList>
    </citation>
    <scope>NUCLEOTIDE SEQUENCE</scope>
    <source>
        <strain evidence="1">SnTB1</strain>
    </source>
</reference>
<accession>A0A9X0AFW4</accession>
<sequence>MHQCERLLGVQWCSRGIFESDSEGDMPATTFVGKTLGEVLYESDKDHGGATKYFL</sequence>
<comment type="caution">
    <text evidence="1">The sequence shown here is derived from an EMBL/GenBank/DDBJ whole genome shotgun (WGS) entry which is preliminary data.</text>
</comment>
<evidence type="ECO:0000313" key="2">
    <source>
        <dbReference type="Proteomes" id="UP001152300"/>
    </source>
</evidence>
<organism evidence="1 2">
    <name type="scientific">Sclerotinia nivalis</name>
    <dbReference type="NCBI Taxonomy" id="352851"/>
    <lineage>
        <taxon>Eukaryota</taxon>
        <taxon>Fungi</taxon>
        <taxon>Dikarya</taxon>
        <taxon>Ascomycota</taxon>
        <taxon>Pezizomycotina</taxon>
        <taxon>Leotiomycetes</taxon>
        <taxon>Helotiales</taxon>
        <taxon>Sclerotiniaceae</taxon>
        <taxon>Sclerotinia</taxon>
    </lineage>
</organism>
<evidence type="ECO:0000313" key="1">
    <source>
        <dbReference type="EMBL" id="KAJ8061900.1"/>
    </source>
</evidence>
<protein>
    <submittedName>
        <fullName evidence="1">Uncharacterized protein</fullName>
    </submittedName>
</protein>
<dbReference type="EMBL" id="JAPEIS010000011">
    <property type="protein sequence ID" value="KAJ8061900.1"/>
    <property type="molecule type" value="Genomic_DNA"/>
</dbReference>
<dbReference type="AlphaFoldDB" id="A0A9X0AFW4"/>
<dbReference type="Proteomes" id="UP001152300">
    <property type="component" value="Unassembled WGS sequence"/>
</dbReference>